<evidence type="ECO:0000256" key="2">
    <source>
        <dbReference type="ARBA" id="ARBA00023125"/>
    </source>
</evidence>
<dbReference type="SUPFAM" id="SSF46689">
    <property type="entry name" value="Homeodomain-like"/>
    <property type="match status" value="2"/>
</dbReference>
<evidence type="ECO:0000313" key="6">
    <source>
        <dbReference type="EMBL" id="ANP41720.1"/>
    </source>
</evidence>
<dbReference type="InterPro" id="IPR018060">
    <property type="entry name" value="HTH_AraC"/>
</dbReference>
<dbReference type="PROSITE" id="PS01124">
    <property type="entry name" value="HTH_ARAC_FAMILY_2"/>
    <property type="match status" value="1"/>
</dbReference>
<feature type="region of interest" description="Disordered" evidence="4">
    <location>
        <begin position="1"/>
        <end position="20"/>
    </location>
</feature>
<dbReference type="AlphaFoldDB" id="A0A1B1A567"/>
<dbReference type="Proteomes" id="UP000013243">
    <property type="component" value="Chromosome"/>
</dbReference>
<dbReference type="SUPFAM" id="SSF52317">
    <property type="entry name" value="Class I glutamine amidotransferase-like"/>
    <property type="match status" value="1"/>
</dbReference>
<evidence type="ECO:0000256" key="3">
    <source>
        <dbReference type="ARBA" id="ARBA00023163"/>
    </source>
</evidence>
<gene>
    <name evidence="6" type="ORF">K529_013155</name>
</gene>
<evidence type="ECO:0000313" key="7">
    <source>
        <dbReference type="Proteomes" id="UP000013243"/>
    </source>
</evidence>
<dbReference type="Gene3D" id="3.40.50.880">
    <property type="match status" value="1"/>
</dbReference>
<accession>A0A1B1A567</accession>
<keyword evidence="2" id="KW-0238">DNA-binding</keyword>
<name>A0A1B1A567_9RHOB</name>
<dbReference type="Gene3D" id="1.10.10.60">
    <property type="entry name" value="Homeodomain-like"/>
    <property type="match status" value="1"/>
</dbReference>
<dbReference type="InterPro" id="IPR029062">
    <property type="entry name" value="Class_I_gatase-like"/>
</dbReference>
<dbReference type="PANTHER" id="PTHR46796:SF6">
    <property type="entry name" value="ARAC SUBFAMILY"/>
    <property type="match status" value="1"/>
</dbReference>
<dbReference type="InterPro" id="IPR050204">
    <property type="entry name" value="AraC_XylS_family_regulators"/>
</dbReference>
<evidence type="ECO:0000259" key="5">
    <source>
        <dbReference type="PROSITE" id="PS01124"/>
    </source>
</evidence>
<dbReference type="GO" id="GO:0003700">
    <property type="term" value="F:DNA-binding transcription factor activity"/>
    <property type="evidence" value="ECO:0007669"/>
    <property type="project" value="InterPro"/>
</dbReference>
<dbReference type="Pfam" id="PF12833">
    <property type="entry name" value="HTH_18"/>
    <property type="match status" value="1"/>
</dbReference>
<dbReference type="SMART" id="SM00342">
    <property type="entry name" value="HTH_ARAC"/>
    <property type="match status" value="1"/>
</dbReference>
<dbReference type="KEGG" id="rmb:K529_013155"/>
<feature type="domain" description="HTH araC/xylS-type" evidence="5">
    <location>
        <begin position="231"/>
        <end position="329"/>
    </location>
</feature>
<dbReference type="GeneID" id="28250799"/>
<dbReference type="PANTHER" id="PTHR46796">
    <property type="entry name" value="HTH-TYPE TRANSCRIPTIONAL ACTIVATOR RHAS-RELATED"/>
    <property type="match status" value="1"/>
</dbReference>
<sequence>MNANPTPSTPSAPPDASGENPRLTVEIFVQPGFSHIELSSILAVFEAANALEAGTWFSWRITSDSPGVVTGTAGMMIRAEPAIGLQYLQDVLFVIGGRNCSGGSWLARARAMQKLRRPAFLLSDAATAYIRRSAPLSGPATTHWQDLRALREAGEYPTLTDRLVEDNAGLLTSAGGGYSAELVVRYLSQILAPQHCAELASVLMIDTARGYSGEQPQGAARNTNLLEARLVRAMAIMEEFIEHPLPTAEIAERAGISVRHLERLFLTHLNTTPAKHYMQLRLKLANKLITDTNLPIAEIAFASGFASSTSLSRAYRREYNMTPYQVRARDRAGAGLRSD</sequence>
<organism evidence="6 7">
    <name type="scientific">Tritonibacter mobilis F1926</name>
    <dbReference type="NCBI Taxonomy" id="1265309"/>
    <lineage>
        <taxon>Bacteria</taxon>
        <taxon>Pseudomonadati</taxon>
        <taxon>Pseudomonadota</taxon>
        <taxon>Alphaproteobacteria</taxon>
        <taxon>Rhodobacterales</taxon>
        <taxon>Paracoccaceae</taxon>
        <taxon>Tritonibacter</taxon>
    </lineage>
</organism>
<dbReference type="RefSeq" id="WP_005628121.1">
    <property type="nucleotide sequence ID" value="NZ_CP015230.1"/>
</dbReference>
<keyword evidence="3" id="KW-0804">Transcription</keyword>
<proteinExistence type="predicted"/>
<keyword evidence="1" id="KW-0805">Transcription regulation</keyword>
<protein>
    <submittedName>
        <fullName evidence="6">AraC family transcriptional regulator</fullName>
    </submittedName>
</protein>
<dbReference type="GO" id="GO:0043565">
    <property type="term" value="F:sequence-specific DNA binding"/>
    <property type="evidence" value="ECO:0007669"/>
    <property type="project" value="InterPro"/>
</dbReference>
<evidence type="ECO:0000256" key="4">
    <source>
        <dbReference type="SAM" id="MobiDB-lite"/>
    </source>
</evidence>
<reference evidence="6 7" key="1">
    <citation type="journal article" date="2016" name="ISME J.">
        <title>Global occurrence and heterogeneity of the Roseobacter-clade species Ruegeria mobilis.</title>
        <authorList>
            <person name="Sonnenschein E."/>
            <person name="Gram L."/>
        </authorList>
    </citation>
    <scope>NUCLEOTIDE SEQUENCE [LARGE SCALE GENOMIC DNA]</scope>
    <source>
        <strain evidence="6 7">F1926</strain>
    </source>
</reference>
<dbReference type="STRING" id="1265309.K529_013155"/>
<dbReference type="OrthoDB" id="9793400at2"/>
<dbReference type="InterPro" id="IPR009057">
    <property type="entry name" value="Homeodomain-like_sf"/>
</dbReference>
<evidence type="ECO:0000256" key="1">
    <source>
        <dbReference type="ARBA" id="ARBA00023015"/>
    </source>
</evidence>
<dbReference type="EMBL" id="CP015230">
    <property type="protein sequence ID" value="ANP41720.1"/>
    <property type="molecule type" value="Genomic_DNA"/>
</dbReference>